<dbReference type="InterPro" id="IPR004179">
    <property type="entry name" value="Sec63-dom"/>
</dbReference>
<dbReference type="Gene3D" id="2.60.40.150">
    <property type="entry name" value="C2 domain"/>
    <property type="match status" value="2"/>
</dbReference>
<dbReference type="PROSITE" id="PS51192">
    <property type="entry name" value="HELICASE_ATP_BIND_1"/>
    <property type="match status" value="2"/>
</dbReference>
<dbReference type="FunFam" id="3.40.50.300:FF:000368">
    <property type="entry name" value="U5 small nuclear ribonucleoprotein 200 kDa helicase"/>
    <property type="match status" value="1"/>
</dbReference>
<dbReference type="GO" id="GO:0005681">
    <property type="term" value="C:spliceosomal complex"/>
    <property type="evidence" value="ECO:0007669"/>
    <property type="project" value="UniProtKB-KW"/>
</dbReference>
<dbReference type="FunFam" id="1.10.3380.10:FF:000001">
    <property type="entry name" value="U5 small nuclear ribonucleoprotein helicase"/>
    <property type="match status" value="1"/>
</dbReference>
<evidence type="ECO:0000259" key="17">
    <source>
        <dbReference type="PROSITE" id="PS51194"/>
    </source>
</evidence>
<dbReference type="GO" id="GO:0005524">
    <property type="term" value="F:ATP binding"/>
    <property type="evidence" value="ECO:0007669"/>
    <property type="project" value="UniProtKB-KW"/>
</dbReference>
<evidence type="ECO:0000256" key="12">
    <source>
        <dbReference type="ARBA" id="ARBA00034541"/>
    </source>
</evidence>
<evidence type="ECO:0000313" key="18">
    <source>
        <dbReference type="Ensembl" id="ENSOKIP00005010476.1"/>
    </source>
</evidence>
<keyword evidence="9" id="KW-0067">ATP-binding</keyword>
<keyword evidence="4" id="KW-0747">Spliceosome</keyword>
<dbReference type="SUPFAM" id="SSF46785">
    <property type="entry name" value="Winged helix' DNA-binding domain"/>
    <property type="match status" value="2"/>
</dbReference>
<dbReference type="GO" id="GO:0016787">
    <property type="term" value="F:hydrolase activity"/>
    <property type="evidence" value="ECO:0007669"/>
    <property type="project" value="UniProtKB-KW"/>
</dbReference>
<dbReference type="InterPro" id="IPR035892">
    <property type="entry name" value="C2_domain_sf"/>
</dbReference>
<feature type="domain" description="Helicase ATP-binding" evidence="16">
    <location>
        <begin position="889"/>
        <end position="1061"/>
    </location>
</feature>
<name>A0A8C7F384_ONCKI</name>
<dbReference type="InterPro" id="IPR057842">
    <property type="entry name" value="WH_MER3"/>
</dbReference>
<dbReference type="SMART" id="SM00487">
    <property type="entry name" value="DEXDc"/>
    <property type="match status" value="2"/>
</dbReference>
<dbReference type="GO" id="GO:0006397">
    <property type="term" value="P:mRNA processing"/>
    <property type="evidence" value="ECO:0007669"/>
    <property type="project" value="UniProtKB-KW"/>
</dbReference>
<dbReference type="CDD" id="cd18019">
    <property type="entry name" value="DEXHc_Brr2_1"/>
    <property type="match status" value="1"/>
</dbReference>
<proteinExistence type="inferred from homology"/>
<evidence type="ECO:0000256" key="1">
    <source>
        <dbReference type="ARBA" id="ARBA00004123"/>
    </source>
</evidence>
<feature type="domain" description="Helicase C-terminal" evidence="17">
    <location>
        <begin position="1121"/>
        <end position="1300"/>
    </location>
</feature>
<dbReference type="FunFam" id="2.60.40.150:FF:000004">
    <property type="entry name" value="RNA helicase, activating signal cointegrator 1"/>
    <property type="match status" value="1"/>
</dbReference>
<dbReference type="GO" id="GO:0004386">
    <property type="term" value="F:helicase activity"/>
    <property type="evidence" value="ECO:0007669"/>
    <property type="project" value="UniProtKB-KW"/>
</dbReference>
<keyword evidence="8" id="KW-0347">Helicase</keyword>
<dbReference type="SMART" id="SM00973">
    <property type="entry name" value="Sec63"/>
    <property type="match status" value="2"/>
</dbReference>
<evidence type="ECO:0000256" key="15">
    <source>
        <dbReference type="ARBA" id="ARBA00077567"/>
    </source>
</evidence>
<dbReference type="GO" id="GO:0003676">
    <property type="term" value="F:nucleic acid binding"/>
    <property type="evidence" value="ECO:0007669"/>
    <property type="project" value="InterPro"/>
</dbReference>
<dbReference type="GO" id="GO:0008380">
    <property type="term" value="P:RNA splicing"/>
    <property type="evidence" value="ECO:0007669"/>
    <property type="project" value="UniProtKB-KW"/>
</dbReference>
<comment type="similarity">
    <text evidence="2">Belongs to the helicase family. SKI2 subfamily.</text>
</comment>
<evidence type="ECO:0000256" key="2">
    <source>
        <dbReference type="ARBA" id="ARBA00010140"/>
    </source>
</evidence>
<evidence type="ECO:0000259" key="16">
    <source>
        <dbReference type="PROSITE" id="PS51192"/>
    </source>
</evidence>
<dbReference type="FunFam" id="3.40.50.300:FF:000254">
    <property type="entry name" value="U5 small nuclear ribonucleoprotein helicase"/>
    <property type="match status" value="1"/>
</dbReference>
<dbReference type="InterPro" id="IPR036390">
    <property type="entry name" value="WH_DNA-bd_sf"/>
</dbReference>
<evidence type="ECO:0000256" key="9">
    <source>
        <dbReference type="ARBA" id="ARBA00022840"/>
    </source>
</evidence>
<feature type="domain" description="Helicase ATP-binding" evidence="16">
    <location>
        <begin position="88"/>
        <end position="271"/>
    </location>
</feature>
<dbReference type="InterPro" id="IPR027417">
    <property type="entry name" value="P-loop_NTPase"/>
</dbReference>
<dbReference type="PANTHER" id="PTHR47961:SF4">
    <property type="entry name" value="ACTIVATING SIGNAL COINTEGRATOR 1 COMPLEX SUBUNIT 3"/>
    <property type="match status" value="1"/>
</dbReference>
<dbReference type="FunFam" id="1.10.10.10:FF:000024">
    <property type="entry name" value="U5 small nuclear ribonucleoprotein helicase"/>
    <property type="match status" value="1"/>
</dbReference>
<dbReference type="SMART" id="SM00490">
    <property type="entry name" value="HELICc"/>
    <property type="match status" value="2"/>
</dbReference>
<keyword evidence="3" id="KW-0507">mRNA processing</keyword>
<keyword evidence="19" id="KW-1185">Reference proteome</keyword>
<evidence type="ECO:0000256" key="3">
    <source>
        <dbReference type="ARBA" id="ARBA00022664"/>
    </source>
</evidence>
<keyword evidence="5" id="KW-0677">Repeat</keyword>
<dbReference type="SUPFAM" id="SSF158702">
    <property type="entry name" value="Sec63 N-terminal domain-like"/>
    <property type="match status" value="2"/>
</dbReference>
<dbReference type="InterPro" id="IPR036388">
    <property type="entry name" value="WH-like_DNA-bd_sf"/>
</dbReference>
<evidence type="ECO:0000256" key="13">
    <source>
        <dbReference type="ARBA" id="ARBA00064629"/>
    </source>
</evidence>
<dbReference type="InterPro" id="IPR014756">
    <property type="entry name" value="Ig_E-set"/>
</dbReference>
<dbReference type="Pfam" id="PF00271">
    <property type="entry name" value="Helicase_C"/>
    <property type="match status" value="1"/>
</dbReference>
<evidence type="ECO:0000256" key="14">
    <source>
        <dbReference type="ARBA" id="ARBA00075915"/>
    </source>
</evidence>
<keyword evidence="7" id="KW-0378">Hydrolase</keyword>
<dbReference type="InterPro" id="IPR011545">
    <property type="entry name" value="DEAD/DEAH_box_helicase_dom"/>
</dbReference>
<comment type="subunit">
    <text evidence="13">Component of a core complex containing at least PRPF8, SNRNP200, EFTUD2 and SNRNP40. Component of the U5 snRNP and U4/U6-U5 tri-snRNP complexes, building blocks of the spliceosome. Component of the U4/U6-U5 tri-snRNP complex composed of the U4, U6 and U5 snRNAs and at least PRPF3, PRPF4, PRPF6, PRPF8, PRPF31, SNRNP200, TXNL4A, SNRNP40, DDX23, CD2BP2, PPIH, SNU13, EFTUD2, SART1 and USP39. Component of precatalytic, catalytic and postcatalytic spliceosomal complexes. Component of the minor spliceosome, which splices U12-type introns. Interacts with C9orf78; the interaction is direct and mutually exclusive with its interaction with WBP4. Interacts with WBP4; the interaction is mutually exclusive with its interaction with C9orf78. Interacts with PRPF8. Interacts with TSSC4; the interaction is direct, excludes recruitment of C9ORF78 and WBP4 to SNRNP200 and negatively regulates its RNA helicase activity.</text>
</comment>
<dbReference type="Gene3D" id="1.10.10.10">
    <property type="entry name" value="Winged helix-like DNA-binding domain superfamily/Winged helix DNA-binding domain"/>
    <property type="match status" value="2"/>
</dbReference>
<evidence type="ECO:0000256" key="8">
    <source>
        <dbReference type="ARBA" id="ARBA00022806"/>
    </source>
</evidence>
<evidence type="ECO:0000256" key="10">
    <source>
        <dbReference type="ARBA" id="ARBA00023187"/>
    </source>
</evidence>
<accession>A0A8C7F384</accession>
<dbReference type="FunFam" id="1.10.150.20:FF:000004">
    <property type="entry name" value="U5 small nuclear ribonucleoprotein helicase"/>
    <property type="match status" value="1"/>
</dbReference>
<feature type="domain" description="Helicase C-terminal" evidence="17">
    <location>
        <begin position="282"/>
        <end position="472"/>
    </location>
</feature>
<dbReference type="Gene3D" id="1.10.3380.10">
    <property type="entry name" value="Sec63 N-terminal domain-like domain"/>
    <property type="match status" value="2"/>
</dbReference>
<dbReference type="InterPro" id="IPR001650">
    <property type="entry name" value="Helicase_C-like"/>
</dbReference>
<dbReference type="GO" id="GO:0007399">
    <property type="term" value="P:nervous system development"/>
    <property type="evidence" value="ECO:0007669"/>
    <property type="project" value="UniProtKB-ARBA"/>
</dbReference>
<evidence type="ECO:0000256" key="11">
    <source>
        <dbReference type="ARBA" id="ARBA00023242"/>
    </source>
</evidence>
<dbReference type="Pfam" id="PF02889">
    <property type="entry name" value="Sec63"/>
    <property type="match status" value="2"/>
</dbReference>
<dbReference type="Pfam" id="PF23445">
    <property type="entry name" value="WHD_SNRNP200"/>
    <property type="match status" value="2"/>
</dbReference>
<dbReference type="FunFam" id="1.10.10.10:FF:000012">
    <property type="entry name" value="U5 small nuclear ribonucleoprotein helicase"/>
    <property type="match status" value="1"/>
</dbReference>
<gene>
    <name evidence="18" type="primary">SNRNP200</name>
    <name evidence="18" type="synonym">LOC109879063</name>
</gene>
<protein>
    <recommendedName>
        <fullName evidence="12">U5 small nuclear ribonucleoprotein 200 kDa helicase</fullName>
    </recommendedName>
    <alternativeName>
        <fullName evidence="14">BRR2 homolog</fullName>
    </alternativeName>
    <alternativeName>
        <fullName evidence="15">U5 snRNP-specific 200 kDa protein</fullName>
    </alternativeName>
</protein>
<keyword evidence="6" id="KW-0547">Nucleotide-binding</keyword>
<keyword evidence="10" id="KW-0508">mRNA splicing</keyword>
<comment type="subcellular location">
    <subcellularLocation>
        <location evidence="1">Nucleus</location>
    </subcellularLocation>
</comment>
<dbReference type="InterPro" id="IPR014001">
    <property type="entry name" value="Helicase_ATP-bd"/>
</dbReference>
<dbReference type="SUPFAM" id="SSF52540">
    <property type="entry name" value="P-loop containing nucleoside triphosphate hydrolases"/>
    <property type="match status" value="4"/>
</dbReference>
<dbReference type="Gene3D" id="3.40.50.300">
    <property type="entry name" value="P-loop containing nucleotide triphosphate hydrolases"/>
    <property type="match status" value="5"/>
</dbReference>
<dbReference type="PANTHER" id="PTHR47961">
    <property type="entry name" value="DNA POLYMERASE THETA, PUTATIVE (AFU_ORTHOLOGUE AFUA_1G05260)-RELATED"/>
    <property type="match status" value="1"/>
</dbReference>
<dbReference type="Ensembl" id="ENSOKIT00005011149.1">
    <property type="protein sequence ID" value="ENSOKIP00005010476.1"/>
    <property type="gene ID" value="ENSOKIG00005004312.1"/>
</dbReference>
<keyword evidence="11" id="KW-0539">Nucleus</keyword>
<dbReference type="CDD" id="cd18021">
    <property type="entry name" value="DEXHc_Brr2_2"/>
    <property type="match status" value="1"/>
</dbReference>
<evidence type="ECO:0000256" key="7">
    <source>
        <dbReference type="ARBA" id="ARBA00022801"/>
    </source>
</evidence>
<evidence type="ECO:0000256" key="5">
    <source>
        <dbReference type="ARBA" id="ARBA00022737"/>
    </source>
</evidence>
<sequence>MTPKQLLDLEDLAFTQGSHFMANKRCQLPDGSFRKQRKGYEEVHVPALKPKPFADDEVLVTIEKLPKYAQAGFEGFKTLNRIQSKLFKTAMETDENLLVCAPTGAGKTNVALMAMLREIGKHINLDGTINLDDFKIIYVAPMRSLVQEMVGSFSKRLASYGITVSELTGDHQLCKEEINATQVIVCTPEKWDIITRKGGERTYTQLVRLIIIDEIHLLHDDRGPVLESLVARTIRNVELTQEDVRLLGLSATLPNYEDVATCLRVDPAKGLFYFDNSFRPVPLEQTYVGITEKKAIKRFQIMNEIVYEKIMEHAGKNQVRPAQPRTLHTFFFIPQNLELKDLLPYGFAIHHAGMTRVDRTLVEDLFADRLCLFQVLVSTATLAWGVNLPAHTVIIKGTQVYSPEKGRWTELGALDILQMLGRAGRPQYDTKGEGILITSHGELQYYLSLLNQQLPIESQMVSKLPDMLNAEIVLGNDAVNWLGYTYLYVRMLRNPTLYGVSHDDRSSDPLLERRRMDLVHTAANVLDKNSLVKYDKRTGAFQVTDLGRIASHFYITHDSIQTYNQLLKPTLSEIELFRVFSLSSEFRNITVREEEKLELQKLLERVPIPVKESIEEPSAKINVLLQAYISQLKLEGFALMADMVYVTQSAGRLMRAIFEIVLSRGWAQLTDKTMNLCKMIDKRMWQSMSPLRQFRKLPEEVIKKIEKKNFPFERLYDLNHNEIGESAPHCTPNTIHKYVHQFPKLDLAVHLQPITRSTLKVELTITPDFQWDDKVHGSSEAFWILVEDVDSEVILHHEYFLLKAKYAQDEHLVTFFVPVFEPLPPQYFIRVASDRWLSCETQLPVSFRHLILPEKYPPPTELLDLQPLPVTALRNRHSETLKCHHLVFNAVYNSDDNVFVGAPTGSGKTICAEFAILRMLLHNAEGRCVYITPMEALVFVDWHQKFQDALNKKVVLLTGETSTDLKLLGKGDIIVSTPDKWDILSRRWKQRKNVQNVSLFIVDETHLIGGENGPVLEVICSRMRYISSQIERPIRIVALSSSLSNAKDVAHWLGCSTTATFNFHPNVRPVPLELHIQGFNVSHTQTRLLSMAKPVYHAIMKHSPSKPAVVFVPSRRQTRLTAIDILTFCAADVVPQRFLHCTEKDLAPFLEKVTDGTLKETLANGVGYLHEGLSTTERRIVEQLFNSVQVVVASRSLCWGTNISAHLVVIMDTQYYNGKIHAYVDYPIYDVLQMVGKANRPLQDDEGRCVIMCQGSKKDFFKKFLYEPLPVESHLDHCMHDHFNAEIVTKTVENKQDAVDYLTWTFLYRRMTQNPNYYNLQGETGTPTALALLSTLVENTLHDLEQSKCISIEDEMDVAPLNLGMIAAYYYINYTTIGENYHNQHPIVTKYGFISHITYALYMLCFQLAQKVPHKLNNPKFNDPHVKTNLLLQAHLSRMQLSAELQSDTEEILSKAVRLIQACVDVLSSNGWLSPALAAMELAQMVTQAMWSKDSYLKQLPYFTSEHIKRCMDKVTHLLLPVTLCICNTSIFQTRDHGHLALINAWPHFLCPFLPLQVKLDFVAPVLGVHNYTLYFMSDAYMGCDQEYKFSVDVKEADSDGDSDSD</sequence>
<dbReference type="CDD" id="cd18795">
    <property type="entry name" value="SF2_C_Ski2"/>
    <property type="match status" value="2"/>
</dbReference>
<dbReference type="FunFam" id="3.40.50.300:FF:003287">
    <property type="entry name" value="U5 small nuclear ribonucleoprotein 200 kDa helicase"/>
    <property type="match status" value="1"/>
</dbReference>
<reference evidence="18" key="1">
    <citation type="submission" date="2025-08" db="UniProtKB">
        <authorList>
            <consortium name="Ensembl"/>
        </authorList>
    </citation>
    <scope>IDENTIFICATION</scope>
</reference>
<dbReference type="SUPFAM" id="SSF81296">
    <property type="entry name" value="E set domains"/>
    <property type="match status" value="1"/>
</dbReference>
<reference evidence="18" key="2">
    <citation type="submission" date="2025-09" db="UniProtKB">
        <authorList>
            <consortium name="Ensembl"/>
        </authorList>
    </citation>
    <scope>IDENTIFICATION</scope>
</reference>
<dbReference type="Proteomes" id="UP000694557">
    <property type="component" value="Unassembled WGS sequence"/>
</dbReference>
<dbReference type="PROSITE" id="PS51194">
    <property type="entry name" value="HELICASE_CTER"/>
    <property type="match status" value="2"/>
</dbReference>
<organism evidence="18 19">
    <name type="scientific">Oncorhynchus kisutch</name>
    <name type="common">Coho salmon</name>
    <name type="synonym">Salmo kisutch</name>
    <dbReference type="NCBI Taxonomy" id="8019"/>
    <lineage>
        <taxon>Eukaryota</taxon>
        <taxon>Metazoa</taxon>
        <taxon>Chordata</taxon>
        <taxon>Craniata</taxon>
        <taxon>Vertebrata</taxon>
        <taxon>Euteleostomi</taxon>
        <taxon>Actinopterygii</taxon>
        <taxon>Neopterygii</taxon>
        <taxon>Teleostei</taxon>
        <taxon>Protacanthopterygii</taxon>
        <taxon>Salmoniformes</taxon>
        <taxon>Salmonidae</taxon>
        <taxon>Salmoninae</taxon>
        <taxon>Oncorhynchus</taxon>
    </lineage>
</organism>
<dbReference type="Pfam" id="PF00270">
    <property type="entry name" value="DEAD"/>
    <property type="match status" value="2"/>
</dbReference>
<evidence type="ECO:0000256" key="6">
    <source>
        <dbReference type="ARBA" id="ARBA00022741"/>
    </source>
</evidence>
<dbReference type="InterPro" id="IPR050474">
    <property type="entry name" value="Hel308_SKI2-like"/>
</dbReference>
<dbReference type="GeneTree" id="ENSGT00940000154966"/>
<evidence type="ECO:0000256" key="4">
    <source>
        <dbReference type="ARBA" id="ARBA00022728"/>
    </source>
</evidence>
<evidence type="ECO:0000313" key="19">
    <source>
        <dbReference type="Proteomes" id="UP000694557"/>
    </source>
</evidence>
<dbReference type="Gene3D" id="1.10.150.20">
    <property type="entry name" value="5' to 3' exonuclease, C-terminal subdomain"/>
    <property type="match status" value="2"/>
</dbReference>